<proteinExistence type="predicted"/>
<protein>
    <submittedName>
        <fullName evidence="1">Uncharacterized protein</fullName>
    </submittedName>
</protein>
<sequence length="193" mass="20638">MSTFTTRFRRSWAEFVGPEATRTNTVLTVAASAGGLVASVWTARRAGANTAVTTALSALATDLAGGAYVNNTRACARWYERPGQGHRQHLQFAGLHLHPVAIALADRSVGHQDRVLGWSASHYGYLMAATAVIRGLPRRRRGLGVALTAGGLVLDRVLGPSTVAPWFAWTYYPKLLLGHAASSLWTDEDLGVG</sequence>
<reference evidence="1 2" key="1">
    <citation type="submission" date="2018-12" db="EMBL/GenBank/DDBJ databases">
        <authorList>
            <consortium name="Pathogen Informatics"/>
        </authorList>
    </citation>
    <scope>NUCLEOTIDE SEQUENCE [LARGE SCALE GENOMIC DNA]</scope>
    <source>
        <strain evidence="1 2">NCTC10485</strain>
    </source>
</reference>
<dbReference type="AlphaFoldDB" id="A0A3S4RBB2"/>
<gene>
    <name evidence="1" type="ORF">NCTC10485_01052</name>
</gene>
<dbReference type="OrthoDB" id="1550909at2"/>
<evidence type="ECO:0000313" key="2">
    <source>
        <dbReference type="Proteomes" id="UP000282551"/>
    </source>
</evidence>
<name>A0A3S4RBB2_MYCCI</name>
<dbReference type="Proteomes" id="UP000282551">
    <property type="component" value="Chromosome"/>
</dbReference>
<accession>A0A3S4RBB2</accession>
<organism evidence="1 2">
    <name type="scientific">Mycolicibacterium chitae</name>
    <name type="common">Mycobacterium chitae</name>
    <dbReference type="NCBI Taxonomy" id="1792"/>
    <lineage>
        <taxon>Bacteria</taxon>
        <taxon>Bacillati</taxon>
        <taxon>Actinomycetota</taxon>
        <taxon>Actinomycetes</taxon>
        <taxon>Mycobacteriales</taxon>
        <taxon>Mycobacteriaceae</taxon>
        <taxon>Mycolicibacterium</taxon>
    </lineage>
</organism>
<dbReference type="EMBL" id="LR134355">
    <property type="protein sequence ID" value="VEG46352.1"/>
    <property type="molecule type" value="Genomic_DNA"/>
</dbReference>
<evidence type="ECO:0000313" key="1">
    <source>
        <dbReference type="EMBL" id="VEG46352.1"/>
    </source>
</evidence>
<keyword evidence="2" id="KW-1185">Reference proteome</keyword>
<dbReference type="RefSeq" id="WP_126332757.1">
    <property type="nucleotide sequence ID" value="NZ_AP022604.1"/>
</dbReference>